<reference evidence="4" key="1">
    <citation type="journal article" date="2024" name="BMC Genomics">
        <title>Functional annotation of a divergent genome using sequence and structure-based similarity.</title>
        <authorList>
            <person name="Svedberg D."/>
            <person name="Winiger R.R."/>
            <person name="Berg A."/>
            <person name="Sharma H."/>
            <person name="Tellgren-Roth C."/>
            <person name="Debrunner-Vossbrinck B.A."/>
            <person name="Vossbrinck C.R."/>
            <person name="Barandun J."/>
        </authorList>
    </citation>
    <scope>NUCLEOTIDE SEQUENCE</scope>
    <source>
        <strain evidence="4">Illinois isolate</strain>
    </source>
</reference>
<dbReference type="RefSeq" id="XP_065328527.1">
    <property type="nucleotide sequence ID" value="XM_065472455.1"/>
</dbReference>
<dbReference type="InterPro" id="IPR002833">
    <property type="entry name" value="PTH2"/>
</dbReference>
<gene>
    <name evidence="4" type="ORF">VNE69_01320</name>
</gene>
<dbReference type="Gene3D" id="3.40.1490.10">
    <property type="entry name" value="Bit1"/>
    <property type="match status" value="1"/>
</dbReference>
<dbReference type="GeneID" id="90540184"/>
<evidence type="ECO:0000256" key="3">
    <source>
        <dbReference type="ARBA" id="ARBA00048707"/>
    </source>
</evidence>
<keyword evidence="2 4" id="KW-0378">Hydrolase</keyword>
<dbReference type="InterPro" id="IPR042237">
    <property type="entry name" value="PTRHD1"/>
</dbReference>
<dbReference type="SUPFAM" id="SSF102462">
    <property type="entry name" value="Peptidyl-tRNA hydrolase II"/>
    <property type="match status" value="1"/>
</dbReference>
<dbReference type="InterPro" id="IPR023476">
    <property type="entry name" value="Pep_tRNA_hydro_II_dom_sf"/>
</dbReference>
<dbReference type="KEGG" id="vnx:VNE69_01320"/>
<evidence type="ECO:0000256" key="1">
    <source>
        <dbReference type="ARBA" id="ARBA00013260"/>
    </source>
</evidence>
<dbReference type="GO" id="GO:0004045">
    <property type="term" value="F:peptidyl-tRNA hydrolase activity"/>
    <property type="evidence" value="ECO:0007669"/>
    <property type="project" value="UniProtKB-EC"/>
</dbReference>
<evidence type="ECO:0000313" key="5">
    <source>
        <dbReference type="Proteomes" id="UP001334084"/>
    </source>
</evidence>
<sequence length="112" mass="13011">MIVQYIFLVSNIKTIKKGALIAQACHAAIKAIHTYKDSEDTKEYLNLIYSMTTVILKISTEDIKIISEKFSSLDFVEWVEQPENLTTCLALRPYKIKDLEDFLPFIKNYKLF</sequence>
<dbReference type="Proteomes" id="UP001334084">
    <property type="component" value="Chromosome 1"/>
</dbReference>
<dbReference type="PANTHER" id="PTHR46194">
    <property type="entry name" value="PEPTIDYL-TRNA HYDROLASE PTRHD1-RELATED"/>
    <property type="match status" value="1"/>
</dbReference>
<accession>A0AAX4J8T0</accession>
<name>A0AAX4J8T0_9MICR</name>
<dbReference type="AlphaFoldDB" id="A0AAX4J8T0"/>
<evidence type="ECO:0000256" key="2">
    <source>
        <dbReference type="ARBA" id="ARBA00022801"/>
    </source>
</evidence>
<evidence type="ECO:0000313" key="4">
    <source>
        <dbReference type="EMBL" id="WUR02382.1"/>
    </source>
</evidence>
<organism evidence="4 5">
    <name type="scientific">Vairimorpha necatrix</name>
    <dbReference type="NCBI Taxonomy" id="6039"/>
    <lineage>
        <taxon>Eukaryota</taxon>
        <taxon>Fungi</taxon>
        <taxon>Fungi incertae sedis</taxon>
        <taxon>Microsporidia</taxon>
        <taxon>Nosematidae</taxon>
        <taxon>Vairimorpha</taxon>
    </lineage>
</organism>
<dbReference type="EMBL" id="CP142726">
    <property type="protein sequence ID" value="WUR02382.1"/>
    <property type="molecule type" value="Genomic_DNA"/>
</dbReference>
<comment type="catalytic activity">
    <reaction evidence="3">
        <text>an N-acyl-L-alpha-aminoacyl-tRNA + H2O = an N-acyl-L-amino acid + a tRNA + H(+)</text>
        <dbReference type="Rhea" id="RHEA:54448"/>
        <dbReference type="Rhea" id="RHEA-COMP:10123"/>
        <dbReference type="Rhea" id="RHEA-COMP:13883"/>
        <dbReference type="ChEBI" id="CHEBI:15377"/>
        <dbReference type="ChEBI" id="CHEBI:15378"/>
        <dbReference type="ChEBI" id="CHEBI:59874"/>
        <dbReference type="ChEBI" id="CHEBI:78442"/>
        <dbReference type="ChEBI" id="CHEBI:138191"/>
        <dbReference type="EC" id="3.1.1.29"/>
    </reaction>
</comment>
<dbReference type="EC" id="3.1.1.29" evidence="1"/>
<keyword evidence="5" id="KW-1185">Reference proteome</keyword>
<dbReference type="PANTHER" id="PTHR46194:SF1">
    <property type="entry name" value="PEPTIDYL-TRNA HYDROLASE PTRHD1-RELATED"/>
    <property type="match status" value="1"/>
</dbReference>
<protein>
    <recommendedName>
        <fullName evidence="1">peptidyl-tRNA hydrolase</fullName>
        <ecNumber evidence="1">3.1.1.29</ecNumber>
    </recommendedName>
</protein>
<dbReference type="Pfam" id="PF01981">
    <property type="entry name" value="PTH2"/>
    <property type="match status" value="1"/>
</dbReference>
<proteinExistence type="predicted"/>